<comment type="subcellular location">
    <subcellularLocation>
        <location evidence="1">Cytoplasm</location>
        <location evidence="1">Cytoskeleton</location>
    </subcellularLocation>
</comment>
<keyword evidence="3" id="KW-0963">Cytoplasm</keyword>
<feature type="compositionally biased region" description="Low complexity" evidence="6">
    <location>
        <begin position="49"/>
        <end position="65"/>
    </location>
</feature>
<dbReference type="InterPro" id="IPR027329">
    <property type="entry name" value="TPX2_C"/>
</dbReference>
<dbReference type="EMBL" id="QGKX02000088">
    <property type="protein sequence ID" value="KAF3583187.1"/>
    <property type="molecule type" value="Genomic_DNA"/>
</dbReference>
<evidence type="ECO:0000256" key="3">
    <source>
        <dbReference type="ARBA" id="ARBA00022490"/>
    </source>
</evidence>
<accession>A0A8S9RR41</accession>
<evidence type="ECO:0000313" key="8">
    <source>
        <dbReference type="EMBL" id="KAF3583187.1"/>
    </source>
</evidence>
<keyword evidence="4" id="KW-0493">Microtubule</keyword>
<organism evidence="8 9">
    <name type="scientific">Brassica cretica</name>
    <name type="common">Mustard</name>
    <dbReference type="NCBI Taxonomy" id="69181"/>
    <lineage>
        <taxon>Eukaryota</taxon>
        <taxon>Viridiplantae</taxon>
        <taxon>Streptophyta</taxon>
        <taxon>Embryophyta</taxon>
        <taxon>Tracheophyta</taxon>
        <taxon>Spermatophyta</taxon>
        <taxon>Magnoliopsida</taxon>
        <taxon>eudicotyledons</taxon>
        <taxon>Gunneridae</taxon>
        <taxon>Pentapetalae</taxon>
        <taxon>rosids</taxon>
        <taxon>malvids</taxon>
        <taxon>Brassicales</taxon>
        <taxon>Brassicaceae</taxon>
        <taxon>Brassiceae</taxon>
        <taxon>Brassica</taxon>
    </lineage>
</organism>
<feature type="region of interest" description="Disordered" evidence="6">
    <location>
        <begin position="1"/>
        <end position="65"/>
    </location>
</feature>
<evidence type="ECO:0000256" key="2">
    <source>
        <dbReference type="ARBA" id="ARBA00005885"/>
    </source>
</evidence>
<feature type="domain" description="TPX2 C-terminal" evidence="7">
    <location>
        <begin position="1"/>
        <end position="30"/>
    </location>
</feature>
<comment type="caution">
    <text evidence="8">The sequence shown here is derived from an EMBL/GenBank/DDBJ whole genome shotgun (WGS) entry which is preliminary data.</text>
</comment>
<evidence type="ECO:0000313" key="9">
    <source>
        <dbReference type="Proteomes" id="UP000712600"/>
    </source>
</evidence>
<keyword evidence="5" id="KW-0206">Cytoskeleton</keyword>
<proteinExistence type="inferred from homology"/>
<gene>
    <name evidence="8" type="ORF">F2Q69_00025754</name>
</gene>
<dbReference type="Proteomes" id="UP000712600">
    <property type="component" value="Unassembled WGS sequence"/>
</dbReference>
<evidence type="ECO:0000256" key="5">
    <source>
        <dbReference type="ARBA" id="ARBA00023212"/>
    </source>
</evidence>
<dbReference type="AlphaFoldDB" id="A0A8S9RR41"/>
<evidence type="ECO:0000256" key="1">
    <source>
        <dbReference type="ARBA" id="ARBA00004245"/>
    </source>
</evidence>
<reference evidence="8" key="1">
    <citation type="submission" date="2019-12" db="EMBL/GenBank/DDBJ databases">
        <title>Genome sequencing and annotation of Brassica cretica.</title>
        <authorList>
            <person name="Studholme D.J."/>
            <person name="Sarris P."/>
        </authorList>
    </citation>
    <scope>NUCLEOTIDE SEQUENCE</scope>
    <source>
        <strain evidence="8">PFS-109/04</strain>
        <tissue evidence="8">Leaf</tissue>
    </source>
</reference>
<evidence type="ECO:0000256" key="6">
    <source>
        <dbReference type="SAM" id="MobiDB-lite"/>
    </source>
</evidence>
<comment type="similarity">
    <text evidence="2">Belongs to the TPX2 family.</text>
</comment>
<evidence type="ECO:0000259" key="7">
    <source>
        <dbReference type="Pfam" id="PF06886"/>
    </source>
</evidence>
<name>A0A8S9RR41_BRACR</name>
<dbReference type="GO" id="GO:0005874">
    <property type="term" value="C:microtubule"/>
    <property type="evidence" value="ECO:0007669"/>
    <property type="project" value="UniProtKB-KW"/>
</dbReference>
<dbReference type="Pfam" id="PF06886">
    <property type="entry name" value="TPX2"/>
    <property type="match status" value="1"/>
</dbReference>
<evidence type="ECO:0000256" key="4">
    <source>
        <dbReference type="ARBA" id="ARBA00022701"/>
    </source>
</evidence>
<protein>
    <recommendedName>
        <fullName evidence="7">TPX2 C-terminal domain-containing protein</fullName>
    </recommendedName>
</protein>
<sequence>MRKTMVPHARPVPKFNKPFLPQKSNKEITKPKSPNLRVIKRTERRTMMAPPTVSAATSASAGQMR</sequence>